<evidence type="ECO:0000313" key="1">
    <source>
        <dbReference type="EMBL" id="PWG81795.1"/>
    </source>
</evidence>
<dbReference type="EMBL" id="QEAS01000003">
    <property type="protein sequence ID" value="PWG81795.1"/>
    <property type="molecule type" value="Genomic_DNA"/>
</dbReference>
<evidence type="ECO:0000313" key="2">
    <source>
        <dbReference type="Proteomes" id="UP000245647"/>
    </source>
</evidence>
<organism evidence="1 2">
    <name type="scientific">Pararcticibacter amylolyticus</name>
    <dbReference type="NCBI Taxonomy" id="2173175"/>
    <lineage>
        <taxon>Bacteria</taxon>
        <taxon>Pseudomonadati</taxon>
        <taxon>Bacteroidota</taxon>
        <taxon>Sphingobacteriia</taxon>
        <taxon>Sphingobacteriales</taxon>
        <taxon>Sphingobacteriaceae</taxon>
        <taxon>Pararcticibacter</taxon>
    </lineage>
</organism>
<dbReference type="RefSeq" id="WP_109414736.1">
    <property type="nucleotide sequence ID" value="NZ_QEAS01000003.1"/>
</dbReference>
<gene>
    <name evidence="1" type="ORF">DDR33_05385</name>
</gene>
<protein>
    <submittedName>
        <fullName evidence="1">Uncharacterized protein</fullName>
    </submittedName>
</protein>
<reference evidence="1 2" key="1">
    <citation type="submission" date="2018-04" db="EMBL/GenBank/DDBJ databases">
        <title>Pedobacter chongqingensis sp. nov., isolated from a rottenly hemp rope.</title>
        <authorList>
            <person name="Cai Y."/>
        </authorList>
    </citation>
    <scope>NUCLEOTIDE SEQUENCE [LARGE SCALE GENOMIC DNA]</scope>
    <source>
        <strain evidence="1 2">FJ4-8</strain>
    </source>
</reference>
<proteinExistence type="predicted"/>
<dbReference type="AlphaFoldDB" id="A0A2U2PK59"/>
<name>A0A2U2PK59_9SPHI</name>
<sequence length="115" mass="13163">MHFGKIVKGVAHAQGYSAEDLAVLLECTGREVLELYEEEEWTSGNIKAASVALEYNFGKHLDYNLPFNFAEESSESKPEEYLITVRYTKGKEHLLKFWLHKMTLVARAIGLELNR</sequence>
<comment type="caution">
    <text evidence="1">The sequence shown here is derived from an EMBL/GenBank/DDBJ whole genome shotgun (WGS) entry which is preliminary data.</text>
</comment>
<accession>A0A2U2PK59</accession>
<dbReference type="Proteomes" id="UP000245647">
    <property type="component" value="Unassembled WGS sequence"/>
</dbReference>
<dbReference type="OrthoDB" id="798831at2"/>
<keyword evidence="2" id="KW-1185">Reference proteome</keyword>